<dbReference type="HOGENOM" id="CLU_2444576_0_0_1"/>
<evidence type="ECO:0000313" key="2">
    <source>
        <dbReference type="EnsemblPlants" id="OMERI06G01590.1"/>
    </source>
</evidence>
<dbReference type="Proteomes" id="UP000008021">
    <property type="component" value="Chromosome 6"/>
</dbReference>
<proteinExistence type="predicted"/>
<reference evidence="2" key="2">
    <citation type="submission" date="2018-05" db="EMBL/GenBank/DDBJ databases">
        <title>OmerRS3 (Oryza meridionalis Reference Sequence Version 3).</title>
        <authorList>
            <person name="Zhang J."/>
            <person name="Kudrna D."/>
            <person name="Lee S."/>
            <person name="Talag J."/>
            <person name="Welchert J."/>
            <person name="Wing R.A."/>
        </authorList>
    </citation>
    <scope>NUCLEOTIDE SEQUENCE [LARGE SCALE GENOMIC DNA]</scope>
    <source>
        <strain evidence="2">cv. OR44</strain>
    </source>
</reference>
<evidence type="ECO:0000313" key="3">
    <source>
        <dbReference type="Proteomes" id="UP000008021"/>
    </source>
</evidence>
<organism evidence="2">
    <name type="scientific">Oryza meridionalis</name>
    <dbReference type="NCBI Taxonomy" id="40149"/>
    <lineage>
        <taxon>Eukaryota</taxon>
        <taxon>Viridiplantae</taxon>
        <taxon>Streptophyta</taxon>
        <taxon>Embryophyta</taxon>
        <taxon>Tracheophyta</taxon>
        <taxon>Spermatophyta</taxon>
        <taxon>Magnoliopsida</taxon>
        <taxon>Liliopsida</taxon>
        <taxon>Poales</taxon>
        <taxon>Poaceae</taxon>
        <taxon>BOP clade</taxon>
        <taxon>Oryzoideae</taxon>
        <taxon>Oryzeae</taxon>
        <taxon>Oryzinae</taxon>
        <taxon>Oryza</taxon>
    </lineage>
</organism>
<dbReference type="AlphaFoldDB" id="A0A0E0DW15"/>
<keyword evidence="3" id="KW-1185">Reference proteome</keyword>
<protein>
    <submittedName>
        <fullName evidence="2">Uncharacterized protein</fullName>
    </submittedName>
</protein>
<feature type="region of interest" description="Disordered" evidence="1">
    <location>
        <begin position="1"/>
        <end position="23"/>
    </location>
</feature>
<name>A0A0E0DW15_9ORYZ</name>
<feature type="compositionally biased region" description="Low complexity" evidence="1">
    <location>
        <begin position="1"/>
        <end position="18"/>
    </location>
</feature>
<dbReference type="Gramene" id="OMERI06G01590.1">
    <property type="protein sequence ID" value="OMERI06G01590.1"/>
    <property type="gene ID" value="OMERI06G01590"/>
</dbReference>
<evidence type="ECO:0000256" key="1">
    <source>
        <dbReference type="SAM" id="MobiDB-lite"/>
    </source>
</evidence>
<dbReference type="EnsemblPlants" id="OMERI06G01590.1">
    <property type="protein sequence ID" value="OMERI06G01590.1"/>
    <property type="gene ID" value="OMERI06G01590"/>
</dbReference>
<accession>A0A0E0DW15</accession>
<sequence length="90" mass="9423">MACAAAAPPQTSPPATTATPPPPPPTPFFLCSHALLIKSGHFAPGDAFPCIRACLIRRPRTDSWQAEARKVFDEMCNAFLSACAKGGLVG</sequence>
<reference evidence="2" key="1">
    <citation type="submission" date="2015-04" db="UniProtKB">
        <authorList>
            <consortium name="EnsemblPlants"/>
        </authorList>
    </citation>
    <scope>IDENTIFICATION</scope>
</reference>
<dbReference type="STRING" id="40149.A0A0E0DW15"/>